<dbReference type="InterPro" id="IPR038404">
    <property type="entry name" value="TRAP_DctP_sf"/>
</dbReference>
<dbReference type="GO" id="GO:0055085">
    <property type="term" value="P:transmembrane transport"/>
    <property type="evidence" value="ECO:0007669"/>
    <property type="project" value="InterPro"/>
</dbReference>
<dbReference type="EMBL" id="LT907975">
    <property type="protein sequence ID" value="SOB58310.1"/>
    <property type="molecule type" value="Genomic_DNA"/>
</dbReference>
<reference evidence="4" key="1">
    <citation type="submission" date="2017-09" db="EMBL/GenBank/DDBJ databases">
        <authorList>
            <person name="Regsiter A."/>
            <person name="William W."/>
        </authorList>
    </citation>
    <scope>NUCLEOTIDE SEQUENCE [LARGE SCALE GENOMIC DNA]</scope>
    <source>
        <strain evidence="4">500-1</strain>
    </source>
</reference>
<dbReference type="PANTHER" id="PTHR33376">
    <property type="match status" value="1"/>
</dbReference>
<dbReference type="Proteomes" id="UP000219215">
    <property type="component" value="Chromosome DPRO"/>
</dbReference>
<evidence type="ECO:0000256" key="1">
    <source>
        <dbReference type="ARBA" id="ARBA00022729"/>
    </source>
</evidence>
<name>A0A2C8F846_9BACT</name>
<keyword evidence="4" id="KW-1185">Reference proteome</keyword>
<dbReference type="Pfam" id="PF03480">
    <property type="entry name" value="DctP"/>
    <property type="match status" value="1"/>
</dbReference>
<accession>A0A2C8F846</accession>
<evidence type="ECO:0000313" key="4">
    <source>
        <dbReference type="Proteomes" id="UP000219215"/>
    </source>
</evidence>
<gene>
    <name evidence="3" type="ORF">DPRO_1416</name>
</gene>
<dbReference type="SUPFAM" id="SSF53850">
    <property type="entry name" value="Periplasmic binding protein-like II"/>
    <property type="match status" value="1"/>
</dbReference>
<dbReference type="Gene3D" id="3.40.190.170">
    <property type="entry name" value="Bacterial extracellular solute-binding protein, family 7"/>
    <property type="match status" value="1"/>
</dbReference>
<organism evidence="3 4">
    <name type="scientific">Pseudodesulfovibrio profundus</name>
    <dbReference type="NCBI Taxonomy" id="57320"/>
    <lineage>
        <taxon>Bacteria</taxon>
        <taxon>Pseudomonadati</taxon>
        <taxon>Thermodesulfobacteriota</taxon>
        <taxon>Desulfovibrionia</taxon>
        <taxon>Desulfovibrionales</taxon>
        <taxon>Desulfovibrionaceae</taxon>
    </lineage>
</organism>
<keyword evidence="1 2" id="KW-0732">Signal</keyword>
<dbReference type="KEGG" id="pprf:DPRO_1416"/>
<dbReference type="CDD" id="cd13665">
    <property type="entry name" value="PBP2_TRAP_Dctp3_4"/>
    <property type="match status" value="1"/>
</dbReference>
<dbReference type="OrthoDB" id="8912194at2"/>
<dbReference type="PANTHER" id="PTHR33376:SF15">
    <property type="entry name" value="BLL6794 PROTEIN"/>
    <property type="match status" value="1"/>
</dbReference>
<evidence type="ECO:0000256" key="2">
    <source>
        <dbReference type="SAM" id="SignalP"/>
    </source>
</evidence>
<feature type="signal peptide" evidence="2">
    <location>
        <begin position="1"/>
        <end position="23"/>
    </location>
</feature>
<dbReference type="AlphaFoldDB" id="A0A2C8F846"/>
<dbReference type="InterPro" id="IPR018389">
    <property type="entry name" value="DctP_fam"/>
</dbReference>
<protein>
    <submittedName>
        <fullName evidence="3">Solute-binding protein Dde_0634</fullName>
    </submittedName>
</protein>
<feature type="chain" id="PRO_5012812904" evidence="2">
    <location>
        <begin position="24"/>
        <end position="337"/>
    </location>
</feature>
<dbReference type="NCBIfam" id="NF037995">
    <property type="entry name" value="TRAP_S1"/>
    <property type="match status" value="1"/>
</dbReference>
<sequence>MKRLLTAMTVLALVCLTSAVAMAGTTLTYANFPPAQTFPCVQMERWKTEVEKRTEGAVSVQTFPGSTLLGPKNMMRGVMTGQADIGCLSLAYYPGVYPAMSVVNLPVAFTSTEVASLVMWDIFVKYQPKEMKNVKVLTMFTSAPSHVMSKKPIKTLADLEGLELRASGTILQILQNLGAQGVGMPMSQTPEALQKGVVNGLVSSFDVLKDMNFAEICRYETITNLPVYPFAVVMNKARFDSLPEDVKKTLDDLGREQAAWTGRYLDDYTSQALAWSKEKYQVEVLELTDAEHAEIKTKSADLVEAWKEQATKAGYDADALLADMLALKAKYEAEIGN</sequence>
<dbReference type="RefSeq" id="WP_097011388.1">
    <property type="nucleotide sequence ID" value="NZ_LT907975.1"/>
</dbReference>
<evidence type="ECO:0000313" key="3">
    <source>
        <dbReference type="EMBL" id="SOB58310.1"/>
    </source>
</evidence>
<proteinExistence type="predicted"/>